<sequence length="471" mass="54769">MENNDDQLENEENRTEYEKEESEDEESEKDDDDEDYTDEHEDNSEVNKALEDAIQNALRDADALETESIKSDVSDDTMLKLDEKLADVFKLHAKSGKVKNRIEQTTLSFRMRCFEMLLIFVHSIDDTTVLMDIVLPLLEIIQQASKFGHQHSSIVRRANFVMNAVCIKKLNLDKKCGRTGDELCSIIDGIFKLSNCTADICVQSTCFEALKFVLRIGAKLYEHDQAYFDALKKIVDEKLELFIIEKTCLTSANHFNYIFEKYPDTFLSNVINLVEKLSDNNLRIFRSTELSTFCQLILSKVNLSSIKEDKLKLKTVKKFMKIFIPFLFEILDKLHQILSDKPKSHLKSTFLLAILNVAKCLQRFYDAQIMKFDCESDNHQSIDFKFDKQQIDHYRDVIQNLAHYKMFRTKGRSTQNHSVLCTLLKKNLVLKPQRFFADLGKLFFTNLKTGDQEESDNDDQKKPMKKKKLES</sequence>
<evidence type="ECO:0000313" key="4">
    <source>
        <dbReference type="Proteomes" id="UP000887565"/>
    </source>
</evidence>
<evidence type="ECO:0000256" key="1">
    <source>
        <dbReference type="ARBA" id="ARBA00004123"/>
    </source>
</evidence>
<evidence type="ECO:0000313" key="5">
    <source>
        <dbReference type="WBParaSite" id="nRc.2.0.1.t32581-RA"/>
    </source>
</evidence>
<dbReference type="GO" id="GO:0043565">
    <property type="term" value="F:sequence-specific DNA binding"/>
    <property type="evidence" value="ECO:0007669"/>
    <property type="project" value="TreeGrafter"/>
</dbReference>
<evidence type="ECO:0000256" key="3">
    <source>
        <dbReference type="SAM" id="MobiDB-lite"/>
    </source>
</evidence>
<dbReference type="WBParaSite" id="nRc.2.0.1.t32581-RA">
    <property type="protein sequence ID" value="nRc.2.0.1.t32581-RA"/>
    <property type="gene ID" value="nRc.2.0.1.g32581"/>
</dbReference>
<keyword evidence="2" id="KW-0539">Nucleus</keyword>
<keyword evidence="4" id="KW-1185">Reference proteome</keyword>
<dbReference type="GO" id="GO:0005730">
    <property type="term" value="C:nucleolus"/>
    <property type="evidence" value="ECO:0007669"/>
    <property type="project" value="InterPro"/>
</dbReference>
<organism evidence="4 5">
    <name type="scientific">Romanomermis culicivorax</name>
    <name type="common">Nematode worm</name>
    <dbReference type="NCBI Taxonomy" id="13658"/>
    <lineage>
        <taxon>Eukaryota</taxon>
        <taxon>Metazoa</taxon>
        <taxon>Ecdysozoa</taxon>
        <taxon>Nematoda</taxon>
        <taxon>Enoplea</taxon>
        <taxon>Dorylaimia</taxon>
        <taxon>Mermithida</taxon>
        <taxon>Mermithoidea</taxon>
        <taxon>Mermithidae</taxon>
        <taxon>Romanomermis</taxon>
    </lineage>
</organism>
<proteinExistence type="predicted"/>
<dbReference type="GO" id="GO:0003714">
    <property type="term" value="F:transcription corepressor activity"/>
    <property type="evidence" value="ECO:0007669"/>
    <property type="project" value="TreeGrafter"/>
</dbReference>
<name>A0A915K2N0_ROMCU</name>
<dbReference type="PANTHER" id="PTHR13213">
    <property type="entry name" value="MYB-BINDING PROTEIN 1A FAMILY MEMBER"/>
    <property type="match status" value="1"/>
</dbReference>
<reference evidence="5" key="1">
    <citation type="submission" date="2022-11" db="UniProtKB">
        <authorList>
            <consortium name="WormBaseParasite"/>
        </authorList>
    </citation>
    <scope>IDENTIFICATION</scope>
</reference>
<feature type="region of interest" description="Disordered" evidence="3">
    <location>
        <begin position="450"/>
        <end position="471"/>
    </location>
</feature>
<accession>A0A915K2N0</accession>
<dbReference type="Pfam" id="PF04931">
    <property type="entry name" value="DNA_pol_phi"/>
    <property type="match status" value="1"/>
</dbReference>
<dbReference type="Proteomes" id="UP000887565">
    <property type="component" value="Unplaced"/>
</dbReference>
<dbReference type="InterPro" id="IPR007015">
    <property type="entry name" value="DNA_pol_V/MYBBP1A"/>
</dbReference>
<feature type="compositionally biased region" description="Acidic residues" evidence="3">
    <location>
        <begin position="18"/>
        <end position="42"/>
    </location>
</feature>
<feature type="region of interest" description="Disordered" evidence="3">
    <location>
        <begin position="1"/>
        <end position="48"/>
    </location>
</feature>
<dbReference type="GO" id="GO:0003723">
    <property type="term" value="F:RNA binding"/>
    <property type="evidence" value="ECO:0007669"/>
    <property type="project" value="TreeGrafter"/>
</dbReference>
<comment type="subcellular location">
    <subcellularLocation>
        <location evidence="1">Nucleus</location>
    </subcellularLocation>
</comment>
<dbReference type="PANTHER" id="PTHR13213:SF2">
    <property type="entry name" value="MYB-BINDING PROTEIN 1A"/>
    <property type="match status" value="1"/>
</dbReference>
<evidence type="ECO:0000256" key="2">
    <source>
        <dbReference type="ARBA" id="ARBA00023242"/>
    </source>
</evidence>
<feature type="compositionally biased region" description="Acidic residues" evidence="3">
    <location>
        <begin position="1"/>
        <end position="10"/>
    </location>
</feature>
<dbReference type="AlphaFoldDB" id="A0A915K2N0"/>
<protein>
    <submittedName>
        <fullName evidence="5">Uncharacterized protein</fullName>
    </submittedName>
</protein>